<name>A0A0A9A5H5_ARUDO</name>
<accession>A0A0A9A5H5</accession>
<protein>
    <submittedName>
        <fullName evidence="1">Uncharacterized protein</fullName>
    </submittedName>
</protein>
<organism evidence="1">
    <name type="scientific">Arundo donax</name>
    <name type="common">Giant reed</name>
    <name type="synonym">Donax arundinaceus</name>
    <dbReference type="NCBI Taxonomy" id="35708"/>
    <lineage>
        <taxon>Eukaryota</taxon>
        <taxon>Viridiplantae</taxon>
        <taxon>Streptophyta</taxon>
        <taxon>Embryophyta</taxon>
        <taxon>Tracheophyta</taxon>
        <taxon>Spermatophyta</taxon>
        <taxon>Magnoliopsida</taxon>
        <taxon>Liliopsida</taxon>
        <taxon>Poales</taxon>
        <taxon>Poaceae</taxon>
        <taxon>PACMAD clade</taxon>
        <taxon>Arundinoideae</taxon>
        <taxon>Arundineae</taxon>
        <taxon>Arundo</taxon>
    </lineage>
</organism>
<dbReference type="AlphaFoldDB" id="A0A0A9A5H5"/>
<reference evidence="1" key="2">
    <citation type="journal article" date="2015" name="Data Brief">
        <title>Shoot transcriptome of the giant reed, Arundo donax.</title>
        <authorList>
            <person name="Barrero R.A."/>
            <person name="Guerrero F.D."/>
            <person name="Moolhuijzen P."/>
            <person name="Goolsby J.A."/>
            <person name="Tidwell J."/>
            <person name="Bellgard S.E."/>
            <person name="Bellgard M.I."/>
        </authorList>
    </citation>
    <scope>NUCLEOTIDE SEQUENCE</scope>
    <source>
        <tissue evidence="1">Shoot tissue taken approximately 20 cm above the soil surface</tissue>
    </source>
</reference>
<proteinExistence type="predicted"/>
<reference evidence="1" key="1">
    <citation type="submission" date="2014-09" db="EMBL/GenBank/DDBJ databases">
        <authorList>
            <person name="Magalhaes I.L.F."/>
            <person name="Oliveira U."/>
            <person name="Santos F.R."/>
            <person name="Vidigal T.H.D.A."/>
            <person name="Brescovit A.D."/>
            <person name="Santos A.J."/>
        </authorList>
    </citation>
    <scope>NUCLEOTIDE SEQUENCE</scope>
    <source>
        <tissue evidence="1">Shoot tissue taken approximately 20 cm above the soil surface</tissue>
    </source>
</reference>
<dbReference type="EMBL" id="GBRH01251534">
    <property type="protein sequence ID" value="JAD46361.1"/>
    <property type="molecule type" value="Transcribed_RNA"/>
</dbReference>
<evidence type="ECO:0000313" key="1">
    <source>
        <dbReference type="EMBL" id="JAD46361.1"/>
    </source>
</evidence>
<sequence length="23" mass="2611">MILNIVGFFLISLDHYSQINVSS</sequence>